<dbReference type="Proteomes" id="UP001078443">
    <property type="component" value="Unassembled WGS sequence"/>
</dbReference>
<dbReference type="InterPro" id="IPR010982">
    <property type="entry name" value="Lambda_DNA-bd_dom_sf"/>
</dbReference>
<evidence type="ECO:0000256" key="1">
    <source>
        <dbReference type="ARBA" id="ARBA00023125"/>
    </source>
</evidence>
<dbReference type="PROSITE" id="PS50943">
    <property type="entry name" value="HTH_CROC1"/>
    <property type="match status" value="1"/>
</dbReference>
<accession>A0ABT4D443</accession>
<keyword evidence="4" id="KW-1185">Reference proteome</keyword>
<dbReference type="InterPro" id="IPR001387">
    <property type="entry name" value="Cro/C1-type_HTH"/>
</dbReference>
<evidence type="ECO:0000313" key="3">
    <source>
        <dbReference type="EMBL" id="MCY6484975.1"/>
    </source>
</evidence>
<dbReference type="Pfam" id="PF00717">
    <property type="entry name" value="Peptidase_S24"/>
    <property type="match status" value="1"/>
</dbReference>
<dbReference type="SMART" id="SM00530">
    <property type="entry name" value="HTH_XRE"/>
    <property type="match status" value="1"/>
</dbReference>
<dbReference type="InterPro" id="IPR036286">
    <property type="entry name" value="LexA/Signal_pep-like_sf"/>
</dbReference>
<dbReference type="SUPFAM" id="SSF51306">
    <property type="entry name" value="LexA/Signal peptidase"/>
    <property type="match status" value="1"/>
</dbReference>
<dbReference type="PANTHER" id="PTHR46558:SF3">
    <property type="entry name" value="TRANSCRIPTIONAL REGULATOR"/>
    <property type="match status" value="1"/>
</dbReference>
<name>A0ABT4D443_9CLOT</name>
<proteinExistence type="predicted"/>
<dbReference type="Gene3D" id="2.10.109.10">
    <property type="entry name" value="Umud Fragment, subunit A"/>
    <property type="match status" value="1"/>
</dbReference>
<dbReference type="PANTHER" id="PTHR46558">
    <property type="entry name" value="TRACRIPTIONAL REGULATORY PROTEIN-RELATED-RELATED"/>
    <property type="match status" value="1"/>
</dbReference>
<evidence type="ECO:0000259" key="2">
    <source>
        <dbReference type="PROSITE" id="PS50943"/>
    </source>
</evidence>
<feature type="domain" description="HTH cro/C1-type" evidence="2">
    <location>
        <begin position="8"/>
        <end position="62"/>
    </location>
</feature>
<dbReference type="RefSeq" id="WP_268041293.1">
    <property type="nucleotide sequence ID" value="NZ_JAPQER010000004.1"/>
</dbReference>
<keyword evidence="1" id="KW-0238">DNA-binding</keyword>
<dbReference type="EMBL" id="JAPQER010000004">
    <property type="protein sequence ID" value="MCY6484975.1"/>
    <property type="molecule type" value="Genomic_DNA"/>
</dbReference>
<gene>
    <name evidence="3" type="ORF">OW763_11535</name>
</gene>
<organism evidence="3 4">
    <name type="scientific">Clostridium aestuarii</name>
    <dbReference type="NCBI Taxonomy" id="338193"/>
    <lineage>
        <taxon>Bacteria</taxon>
        <taxon>Bacillati</taxon>
        <taxon>Bacillota</taxon>
        <taxon>Clostridia</taxon>
        <taxon>Eubacteriales</taxon>
        <taxon>Clostridiaceae</taxon>
        <taxon>Clostridium</taxon>
    </lineage>
</organism>
<comment type="caution">
    <text evidence="3">The sequence shown here is derived from an EMBL/GenBank/DDBJ whole genome shotgun (WGS) entry which is preliminary data.</text>
</comment>
<sequence>MSRIGDKIKQARLSSKMNEKQLAKKIGVSERFVKDVEMGRKVINENLIKKISKILGKDLNDITMSFEEQIFEEEKQNKSQKKQTIEKVKDVWNDAFGAILKTVPIYGYDMSKTLSTRKMPIIDNKVEGYGKEKVLFLQIQDDEMIGFRMSKGDIAFGHITHEVENNAICLIESKGERVIRQVKRLDNSKLLLISNRGSLRTETVGIKDIKVLVRIDKIEIKL</sequence>
<dbReference type="Pfam" id="PF01381">
    <property type="entry name" value="HTH_3"/>
    <property type="match status" value="1"/>
</dbReference>
<dbReference type="SUPFAM" id="SSF47413">
    <property type="entry name" value="lambda repressor-like DNA-binding domains"/>
    <property type="match status" value="1"/>
</dbReference>
<dbReference type="InterPro" id="IPR015927">
    <property type="entry name" value="Peptidase_S24_S26A/B/C"/>
</dbReference>
<protein>
    <submittedName>
        <fullName evidence="3">Helix-turn-helix transcriptional regulator</fullName>
    </submittedName>
</protein>
<dbReference type="Gene3D" id="1.10.260.40">
    <property type="entry name" value="lambda repressor-like DNA-binding domains"/>
    <property type="match status" value="1"/>
</dbReference>
<evidence type="ECO:0000313" key="4">
    <source>
        <dbReference type="Proteomes" id="UP001078443"/>
    </source>
</evidence>
<dbReference type="CDD" id="cd00093">
    <property type="entry name" value="HTH_XRE"/>
    <property type="match status" value="1"/>
</dbReference>
<reference evidence="3" key="1">
    <citation type="submission" date="2022-12" db="EMBL/GenBank/DDBJ databases">
        <authorList>
            <person name="Wang J."/>
        </authorList>
    </citation>
    <scope>NUCLEOTIDE SEQUENCE</scope>
    <source>
        <strain evidence="3">HY-45-18</strain>
    </source>
</reference>